<evidence type="ECO:0000313" key="1">
    <source>
        <dbReference type="EMBL" id="QAS69986.1"/>
    </source>
</evidence>
<protein>
    <recommendedName>
        <fullName evidence="3">Transposase</fullName>
    </recommendedName>
</protein>
<sequence>MKNALFESTKKELSRQPKQLIDLNQWLFLTINTAKSMIDNTDRSQFFYLKKFVNCDTTRDIQQLFDKIQGKFGNKDFSKRHSHKYLYLCSLVANFPQTSLSSEARQLMSCFVTEDEYLLYEI</sequence>
<dbReference type="RefSeq" id="WP_128686459.1">
    <property type="nucleotide sequence ID" value="NZ_CP029684.2"/>
</dbReference>
<name>A0ABX5QML6_9LACO</name>
<accession>A0ABX5QML6</accession>
<proteinExistence type="predicted"/>
<organism evidence="1 2">
    <name type="scientific">Oenococcus sicerae</name>
    <dbReference type="NCBI Taxonomy" id="2203724"/>
    <lineage>
        <taxon>Bacteria</taxon>
        <taxon>Bacillati</taxon>
        <taxon>Bacillota</taxon>
        <taxon>Bacilli</taxon>
        <taxon>Lactobacillales</taxon>
        <taxon>Lactobacillaceae</taxon>
        <taxon>Oenococcus</taxon>
    </lineage>
</organism>
<dbReference type="Proteomes" id="UP000286907">
    <property type="component" value="Chromosome"/>
</dbReference>
<evidence type="ECO:0000313" key="2">
    <source>
        <dbReference type="Proteomes" id="UP000286907"/>
    </source>
</evidence>
<keyword evidence="2" id="KW-1185">Reference proteome</keyword>
<reference evidence="1 2" key="1">
    <citation type="journal article" date="2019" name="Syst. Appl. Microbiol.">
        <title>Oenococcus sicerae sp. nov., isolated from French cider.</title>
        <authorList>
            <person name="Cousin F.J."/>
            <person name="Le Guellec R."/>
            <person name="Chagnot C."/>
            <person name="Goux D."/>
            <person name="Dalmasso M."/>
            <person name="Laplace J.M."/>
            <person name="Cretenet M."/>
        </authorList>
    </citation>
    <scope>NUCLEOTIDE SEQUENCE [LARGE SCALE GENOMIC DNA]</scope>
    <source>
        <strain evidence="1 2">UCMA 15228</strain>
    </source>
</reference>
<evidence type="ECO:0008006" key="3">
    <source>
        <dbReference type="Google" id="ProtNLM"/>
    </source>
</evidence>
<gene>
    <name evidence="1" type="ORF">DLJ48_05320</name>
</gene>
<dbReference type="EMBL" id="CP029684">
    <property type="protein sequence ID" value="QAS69986.1"/>
    <property type="molecule type" value="Genomic_DNA"/>
</dbReference>